<proteinExistence type="predicted"/>
<dbReference type="EMBL" id="CP109441">
    <property type="protein sequence ID" value="WUV43230.1"/>
    <property type="molecule type" value="Genomic_DNA"/>
</dbReference>
<evidence type="ECO:0000313" key="3">
    <source>
        <dbReference type="Proteomes" id="UP001432062"/>
    </source>
</evidence>
<dbReference type="Pfam" id="PF13577">
    <property type="entry name" value="SnoaL_4"/>
    <property type="match status" value="1"/>
</dbReference>
<evidence type="ECO:0000313" key="2">
    <source>
        <dbReference type="EMBL" id="WUV43230.1"/>
    </source>
</evidence>
<protein>
    <submittedName>
        <fullName evidence="2">Nuclear transport factor 2 family protein</fullName>
    </submittedName>
</protein>
<sequence>MFGRSQLDAFSPPALRFYQLLDNYYRIVDRSAGLAAGIHAGAAGRDSPTINSGRRVGTAVDPQTLQAINAIESLKARYYRSLDTKDWSTFGSVLAGDIDVDTTAVGGDRVRGASNHVAALQTDYGNTVTVHHGHMPEIEITAADTATGTWAVQVQLVRPDGRRLLSSGHDHDSYAIRDGRWVITGMKSTRLQADRP</sequence>
<name>A0ABZ1YJ40_9NOCA</name>
<dbReference type="SUPFAM" id="SSF54427">
    <property type="entry name" value="NTF2-like"/>
    <property type="match status" value="1"/>
</dbReference>
<keyword evidence="3" id="KW-1185">Reference proteome</keyword>
<organism evidence="2 3">
    <name type="scientific">Nocardia vinacea</name>
    <dbReference type="NCBI Taxonomy" id="96468"/>
    <lineage>
        <taxon>Bacteria</taxon>
        <taxon>Bacillati</taxon>
        <taxon>Actinomycetota</taxon>
        <taxon>Actinomycetes</taxon>
        <taxon>Mycobacteriales</taxon>
        <taxon>Nocardiaceae</taxon>
        <taxon>Nocardia</taxon>
    </lineage>
</organism>
<gene>
    <name evidence="2" type="ORF">OG563_28870</name>
</gene>
<reference evidence="2" key="1">
    <citation type="submission" date="2022-10" db="EMBL/GenBank/DDBJ databases">
        <title>The complete genomes of actinobacterial strains from the NBC collection.</title>
        <authorList>
            <person name="Joergensen T.S."/>
            <person name="Alvarez Arevalo M."/>
            <person name="Sterndorff E.B."/>
            <person name="Faurdal D."/>
            <person name="Vuksanovic O."/>
            <person name="Mourched A.-S."/>
            <person name="Charusanti P."/>
            <person name="Shaw S."/>
            <person name="Blin K."/>
            <person name="Weber T."/>
        </authorList>
    </citation>
    <scope>NUCLEOTIDE SEQUENCE</scope>
    <source>
        <strain evidence="2">NBC_01482</strain>
    </source>
</reference>
<dbReference type="InterPro" id="IPR032710">
    <property type="entry name" value="NTF2-like_dom_sf"/>
</dbReference>
<dbReference type="Gene3D" id="3.10.450.50">
    <property type="match status" value="1"/>
</dbReference>
<feature type="domain" description="SnoaL-like" evidence="1">
    <location>
        <begin position="63"/>
        <end position="186"/>
    </location>
</feature>
<dbReference type="Proteomes" id="UP001432062">
    <property type="component" value="Chromosome"/>
</dbReference>
<dbReference type="InterPro" id="IPR037401">
    <property type="entry name" value="SnoaL-like"/>
</dbReference>
<evidence type="ECO:0000259" key="1">
    <source>
        <dbReference type="Pfam" id="PF13577"/>
    </source>
</evidence>
<accession>A0ABZ1YJ40</accession>
<dbReference type="RefSeq" id="WP_327096414.1">
    <property type="nucleotide sequence ID" value="NZ_CP109149.1"/>
</dbReference>